<keyword evidence="2" id="KW-1185">Reference proteome</keyword>
<accession>A0A4Z0Q9P0</accession>
<gene>
    <name evidence="1" type="ORF">E5K00_09710</name>
</gene>
<dbReference type="EMBL" id="SRLC01000001">
    <property type="protein sequence ID" value="TGE25442.1"/>
    <property type="molecule type" value="Genomic_DNA"/>
</dbReference>
<reference evidence="1 2" key="1">
    <citation type="submission" date="2019-04" db="EMBL/GenBank/DDBJ databases">
        <authorList>
            <person name="Feng G."/>
            <person name="Zhang J."/>
            <person name="Zhu H."/>
        </authorList>
    </citation>
    <scope>NUCLEOTIDE SEQUENCE [LARGE SCALE GENOMIC DNA]</scope>
    <source>
        <strain evidence="1 2">JCM 31653</strain>
    </source>
</reference>
<name>A0A4Z0Q9P0_9BACT</name>
<protein>
    <submittedName>
        <fullName evidence="1">Uncharacterized protein</fullName>
    </submittedName>
</protein>
<organism evidence="1 2">
    <name type="scientific">Hymenobacter aquaticus</name>
    <dbReference type="NCBI Taxonomy" id="1867101"/>
    <lineage>
        <taxon>Bacteria</taxon>
        <taxon>Pseudomonadati</taxon>
        <taxon>Bacteroidota</taxon>
        <taxon>Cytophagia</taxon>
        <taxon>Cytophagales</taxon>
        <taxon>Hymenobacteraceae</taxon>
        <taxon>Hymenobacter</taxon>
    </lineage>
</organism>
<proteinExistence type="predicted"/>
<dbReference type="AlphaFoldDB" id="A0A4Z0Q9P0"/>
<comment type="caution">
    <text evidence="1">The sequence shown here is derived from an EMBL/GenBank/DDBJ whole genome shotgun (WGS) entry which is preliminary data.</text>
</comment>
<sequence length="96" mass="10706">MPFLDQRVEQLPAWLAASPAQRLTFTVGIPHGASDDQLSTYVAASISAYQAEFNHMPLFGIRADRRLSFAQLKHITGLLQKQGINRFSLLTDAQSY</sequence>
<evidence type="ECO:0000313" key="1">
    <source>
        <dbReference type="EMBL" id="TGE25442.1"/>
    </source>
</evidence>
<dbReference type="Proteomes" id="UP000297549">
    <property type="component" value="Unassembled WGS sequence"/>
</dbReference>
<evidence type="ECO:0000313" key="2">
    <source>
        <dbReference type="Proteomes" id="UP000297549"/>
    </source>
</evidence>
<dbReference type="RefSeq" id="WP_167856820.1">
    <property type="nucleotide sequence ID" value="NZ_SRLC01000001.1"/>
</dbReference>